<feature type="region of interest" description="Disordered" evidence="3">
    <location>
        <begin position="58"/>
        <end position="81"/>
    </location>
</feature>
<feature type="compositionally biased region" description="Low complexity" evidence="3">
    <location>
        <begin position="64"/>
        <end position="81"/>
    </location>
</feature>
<dbReference type="PANTHER" id="PTHR34945:SF2">
    <property type="entry name" value="2-OXOGLUTARATE (2OG) AND FE(II)-DEPENDENT OXYGENASE SUPERFAMILY PROTEIN"/>
    <property type="match status" value="1"/>
</dbReference>
<dbReference type="Pfam" id="PF14226">
    <property type="entry name" value="DIOX_N"/>
    <property type="match status" value="1"/>
</dbReference>
<feature type="region of interest" description="Disordered" evidence="3">
    <location>
        <begin position="14"/>
        <end position="38"/>
    </location>
</feature>
<name>A0ABD3IWW0_EUCGL</name>
<dbReference type="GO" id="GO:0046872">
    <property type="term" value="F:metal ion binding"/>
    <property type="evidence" value="ECO:0007669"/>
    <property type="project" value="UniProtKB-KW"/>
</dbReference>
<dbReference type="Gene3D" id="2.60.120.330">
    <property type="entry name" value="B-lactam Antibiotic, Isopenicillin N Synthase, Chain"/>
    <property type="match status" value="1"/>
</dbReference>
<proteinExistence type="predicted"/>
<feature type="domain" description="Non-haem dioxygenase N-terminal" evidence="4">
    <location>
        <begin position="91"/>
        <end position="157"/>
    </location>
</feature>
<sequence>MASSAHKQHLHFPDVYGATSAPPPTPSTLPTAPGTDSDSAAAADFLSRLIHRLPPALSLPTRLSPATTNNNPSSSASSAAAAPAAIPNVSYSDEKNVSFFESLSSASSVGFFQMTGHPISPELARSAESESLALFDLPLDRKELHFPKNWPFGYERDEDDDRHGEWFVLDSLCSCSSESTELKLGSLRELALTMEKVGCEMIEWMSRAIGFENPVKEDPTRVCSLMWISKGCSDEDHEKAVMPGAGGFYPFVVGLSYQIRTQKYALLADSGTVMVSPEVGSLIVSIGDIAQVWSNGKLKKVRGRPVACGEGNGSKSASAITVSLLISLPLESTVSPLLRPENIVLHGQDDDHDQEAEAEEEGIRNSSDGEKRRDREKVKFRSFSFEDYAWRAYHERLVLSSPKDPLDRYRITNA</sequence>
<organism evidence="5 6">
    <name type="scientific">Eucalyptus globulus</name>
    <name type="common">Tasmanian blue gum</name>
    <dbReference type="NCBI Taxonomy" id="34317"/>
    <lineage>
        <taxon>Eukaryota</taxon>
        <taxon>Viridiplantae</taxon>
        <taxon>Streptophyta</taxon>
        <taxon>Embryophyta</taxon>
        <taxon>Tracheophyta</taxon>
        <taxon>Spermatophyta</taxon>
        <taxon>Magnoliopsida</taxon>
        <taxon>eudicotyledons</taxon>
        <taxon>Gunneridae</taxon>
        <taxon>Pentapetalae</taxon>
        <taxon>rosids</taxon>
        <taxon>malvids</taxon>
        <taxon>Myrtales</taxon>
        <taxon>Myrtaceae</taxon>
        <taxon>Myrtoideae</taxon>
        <taxon>Eucalypteae</taxon>
        <taxon>Eucalyptus</taxon>
    </lineage>
</organism>
<evidence type="ECO:0000313" key="5">
    <source>
        <dbReference type="EMBL" id="KAL3717983.1"/>
    </source>
</evidence>
<keyword evidence="2" id="KW-0408">Iron</keyword>
<feature type="compositionally biased region" description="Acidic residues" evidence="3">
    <location>
        <begin position="350"/>
        <end position="360"/>
    </location>
</feature>
<reference evidence="5 6" key="1">
    <citation type="submission" date="2024-11" db="EMBL/GenBank/DDBJ databases">
        <title>Chromosome-level genome assembly of Eucalyptus globulus Labill. provides insights into its genome evolution.</title>
        <authorList>
            <person name="Li X."/>
        </authorList>
    </citation>
    <scope>NUCLEOTIDE SEQUENCE [LARGE SCALE GENOMIC DNA]</scope>
    <source>
        <strain evidence="5">CL2024</strain>
        <tissue evidence="5">Fresh tender leaves</tissue>
    </source>
</reference>
<dbReference type="Proteomes" id="UP001634007">
    <property type="component" value="Unassembled WGS sequence"/>
</dbReference>
<gene>
    <name evidence="5" type="ORF">ACJRO7_003164</name>
</gene>
<dbReference type="InterPro" id="IPR027443">
    <property type="entry name" value="IPNS-like_sf"/>
</dbReference>
<evidence type="ECO:0000256" key="2">
    <source>
        <dbReference type="ARBA" id="ARBA00023004"/>
    </source>
</evidence>
<dbReference type="PANTHER" id="PTHR34945">
    <property type="entry name" value="2-OXOGLUTARATE (2OG) AND FE(II)-DEPENDENT OXYGENASE SUPERFAMILY PROTEIN"/>
    <property type="match status" value="1"/>
</dbReference>
<feature type="region of interest" description="Disordered" evidence="3">
    <location>
        <begin position="350"/>
        <end position="376"/>
    </location>
</feature>
<accession>A0ABD3IWW0</accession>
<feature type="compositionally biased region" description="Low complexity" evidence="3">
    <location>
        <begin position="28"/>
        <end position="38"/>
    </location>
</feature>
<evidence type="ECO:0000256" key="3">
    <source>
        <dbReference type="SAM" id="MobiDB-lite"/>
    </source>
</evidence>
<evidence type="ECO:0000256" key="1">
    <source>
        <dbReference type="ARBA" id="ARBA00022723"/>
    </source>
</evidence>
<dbReference type="EMBL" id="JBJKBG010000010">
    <property type="protein sequence ID" value="KAL3717983.1"/>
    <property type="molecule type" value="Genomic_DNA"/>
</dbReference>
<evidence type="ECO:0000313" key="6">
    <source>
        <dbReference type="Proteomes" id="UP001634007"/>
    </source>
</evidence>
<keyword evidence="1" id="KW-0479">Metal-binding</keyword>
<dbReference type="SUPFAM" id="SSF51197">
    <property type="entry name" value="Clavaminate synthase-like"/>
    <property type="match status" value="1"/>
</dbReference>
<dbReference type="AlphaFoldDB" id="A0ABD3IWW0"/>
<evidence type="ECO:0000259" key="4">
    <source>
        <dbReference type="Pfam" id="PF14226"/>
    </source>
</evidence>
<feature type="compositionally biased region" description="Basic and acidic residues" evidence="3">
    <location>
        <begin position="361"/>
        <end position="376"/>
    </location>
</feature>
<dbReference type="InterPro" id="IPR026992">
    <property type="entry name" value="DIOX_N"/>
</dbReference>
<protein>
    <recommendedName>
        <fullName evidence="4">Non-haem dioxygenase N-terminal domain-containing protein</fullName>
    </recommendedName>
</protein>
<keyword evidence="6" id="KW-1185">Reference proteome</keyword>
<comment type="caution">
    <text evidence="5">The sequence shown here is derived from an EMBL/GenBank/DDBJ whole genome shotgun (WGS) entry which is preliminary data.</text>
</comment>